<dbReference type="AlphaFoldDB" id="A0A4Z2GIT4"/>
<evidence type="ECO:0000313" key="3">
    <source>
        <dbReference type="Proteomes" id="UP000314294"/>
    </source>
</evidence>
<evidence type="ECO:0000256" key="1">
    <source>
        <dbReference type="SAM" id="MobiDB-lite"/>
    </source>
</evidence>
<dbReference type="EMBL" id="SRLO01000521">
    <property type="protein sequence ID" value="TNN53259.1"/>
    <property type="molecule type" value="Genomic_DNA"/>
</dbReference>
<dbReference type="Proteomes" id="UP000314294">
    <property type="component" value="Unassembled WGS sequence"/>
</dbReference>
<feature type="region of interest" description="Disordered" evidence="1">
    <location>
        <begin position="1"/>
        <end position="95"/>
    </location>
</feature>
<sequence>MCSRKAAGGNLPGFPEPAQRDAPRTESHGERRQTHQESYSGPKAREKGRDEMRPPAERGRGTRSPQVELAADAQRAPDRPPGRCGGGRRLSDLIR</sequence>
<organism evidence="2 3">
    <name type="scientific">Liparis tanakae</name>
    <name type="common">Tanaka's snailfish</name>
    <dbReference type="NCBI Taxonomy" id="230148"/>
    <lineage>
        <taxon>Eukaryota</taxon>
        <taxon>Metazoa</taxon>
        <taxon>Chordata</taxon>
        <taxon>Craniata</taxon>
        <taxon>Vertebrata</taxon>
        <taxon>Euteleostomi</taxon>
        <taxon>Actinopterygii</taxon>
        <taxon>Neopterygii</taxon>
        <taxon>Teleostei</taxon>
        <taxon>Neoteleostei</taxon>
        <taxon>Acanthomorphata</taxon>
        <taxon>Eupercaria</taxon>
        <taxon>Perciformes</taxon>
        <taxon>Cottioidei</taxon>
        <taxon>Cottales</taxon>
        <taxon>Liparidae</taxon>
        <taxon>Liparis</taxon>
    </lineage>
</organism>
<feature type="compositionally biased region" description="Basic and acidic residues" evidence="1">
    <location>
        <begin position="18"/>
        <end position="35"/>
    </location>
</feature>
<protein>
    <submittedName>
        <fullName evidence="2">Uncharacterized protein</fullName>
    </submittedName>
</protein>
<proteinExistence type="predicted"/>
<feature type="compositionally biased region" description="Basic and acidic residues" evidence="1">
    <location>
        <begin position="43"/>
        <end position="60"/>
    </location>
</feature>
<accession>A0A4Z2GIT4</accession>
<keyword evidence="3" id="KW-1185">Reference proteome</keyword>
<name>A0A4Z2GIT4_9TELE</name>
<gene>
    <name evidence="2" type="ORF">EYF80_036550</name>
</gene>
<reference evidence="2 3" key="1">
    <citation type="submission" date="2019-03" db="EMBL/GenBank/DDBJ databases">
        <title>First draft genome of Liparis tanakae, snailfish: a comprehensive survey of snailfish specific genes.</title>
        <authorList>
            <person name="Kim W."/>
            <person name="Song I."/>
            <person name="Jeong J.-H."/>
            <person name="Kim D."/>
            <person name="Kim S."/>
            <person name="Ryu S."/>
            <person name="Song J.Y."/>
            <person name="Lee S.K."/>
        </authorList>
    </citation>
    <scope>NUCLEOTIDE SEQUENCE [LARGE SCALE GENOMIC DNA]</scope>
    <source>
        <tissue evidence="2">Muscle</tissue>
    </source>
</reference>
<comment type="caution">
    <text evidence="2">The sequence shown here is derived from an EMBL/GenBank/DDBJ whole genome shotgun (WGS) entry which is preliminary data.</text>
</comment>
<evidence type="ECO:0000313" key="2">
    <source>
        <dbReference type="EMBL" id="TNN53259.1"/>
    </source>
</evidence>